<dbReference type="Pfam" id="PF01939">
    <property type="entry name" value="NucS_C"/>
    <property type="match status" value="1"/>
</dbReference>
<evidence type="ECO:0000313" key="3">
    <source>
        <dbReference type="EMBL" id="RJY18535.1"/>
    </source>
</evidence>
<dbReference type="InterPro" id="IPR048301">
    <property type="entry name" value="NucS_C"/>
</dbReference>
<dbReference type="GO" id="GO:0004519">
    <property type="term" value="F:endonuclease activity"/>
    <property type="evidence" value="ECO:0007669"/>
    <property type="project" value="InterPro"/>
</dbReference>
<protein>
    <submittedName>
        <fullName evidence="3">DUF91 domain-containing protein</fullName>
    </submittedName>
</protein>
<proteinExistence type="predicted"/>
<dbReference type="EMBL" id="QYYH01000020">
    <property type="protein sequence ID" value="RJY18535.1"/>
    <property type="molecule type" value="Genomic_DNA"/>
</dbReference>
<evidence type="ECO:0000259" key="2">
    <source>
        <dbReference type="Pfam" id="PF01939"/>
    </source>
</evidence>
<dbReference type="AlphaFoldDB" id="A0A3A6U3C3"/>
<keyword evidence="1" id="KW-0238">DNA-binding</keyword>
<sequence>MQIEKYKNWLVAQNYQGGTIAAQMHRAGRVEDCYGDLDELYNKDQLNSLLSELTYTTQDRRNNRPNETKIPFSGNAYNNLSSYRDAVRRYKRFVIDEPESLVSFTEDEKIKTEPESVSTQTIGLEKDMQAAIRQNISQVEEGLIITDGGRERAVESGYIDITAKDLDDVPVIIELKTGVAGQRAVAQVLSYIGSVMDEEERDDVRGILIASKFDKKAKAAARVIPSLTLMTYQFSFSFFEE</sequence>
<organism evidence="3 4">
    <name type="scientific">Parashewanella spongiae</name>
    <dbReference type="NCBI Taxonomy" id="342950"/>
    <lineage>
        <taxon>Bacteria</taxon>
        <taxon>Pseudomonadati</taxon>
        <taxon>Pseudomonadota</taxon>
        <taxon>Gammaproteobacteria</taxon>
        <taxon>Alteromonadales</taxon>
        <taxon>Shewanellaceae</taxon>
        <taxon>Parashewanella</taxon>
    </lineage>
</organism>
<evidence type="ECO:0000313" key="4">
    <source>
        <dbReference type="Proteomes" id="UP000273022"/>
    </source>
</evidence>
<accession>A0A3A6U3C3</accession>
<keyword evidence="4" id="KW-1185">Reference proteome</keyword>
<dbReference type="RefSeq" id="WP_121852511.1">
    <property type="nucleotide sequence ID" value="NZ_CP037952.1"/>
</dbReference>
<dbReference type="Proteomes" id="UP000273022">
    <property type="component" value="Unassembled WGS sequence"/>
</dbReference>
<feature type="domain" description="Endonuclease NucS C-terminal" evidence="2">
    <location>
        <begin position="125"/>
        <end position="219"/>
    </location>
</feature>
<comment type="caution">
    <text evidence="3">The sequence shown here is derived from an EMBL/GenBank/DDBJ whole genome shotgun (WGS) entry which is preliminary data.</text>
</comment>
<dbReference type="PANTHER" id="PTHR38814">
    <property type="entry name" value="ENDONUCLEASE NUCS"/>
    <property type="match status" value="1"/>
</dbReference>
<name>A0A3A6U3C3_9GAMM</name>
<dbReference type="OrthoDB" id="9781481at2"/>
<gene>
    <name evidence="3" type="ORF">D5R81_04795</name>
</gene>
<dbReference type="InterPro" id="IPR011856">
    <property type="entry name" value="tRNA_endonuc-like_dom_sf"/>
</dbReference>
<dbReference type="GO" id="GO:0003677">
    <property type="term" value="F:DNA binding"/>
    <property type="evidence" value="ECO:0007669"/>
    <property type="project" value="UniProtKB-KW"/>
</dbReference>
<dbReference type="Gene3D" id="3.40.1350.10">
    <property type="match status" value="1"/>
</dbReference>
<dbReference type="CDD" id="cd22341">
    <property type="entry name" value="NucS-like"/>
    <property type="match status" value="1"/>
</dbReference>
<dbReference type="PANTHER" id="PTHR38814:SF1">
    <property type="entry name" value="ENDONUCLEASE NUCS"/>
    <property type="match status" value="1"/>
</dbReference>
<reference evidence="3 4" key="1">
    <citation type="submission" date="2018-09" db="EMBL/GenBank/DDBJ databases">
        <title>Phylogeny of the Shewanellaceae, and recommendation for two new genera, Pseudoshewanella and Parashewanella.</title>
        <authorList>
            <person name="Wang G."/>
        </authorList>
    </citation>
    <scope>NUCLEOTIDE SEQUENCE [LARGE SCALE GENOMIC DNA]</scope>
    <source>
        <strain evidence="3 4">KCTC 22492</strain>
    </source>
</reference>
<dbReference type="InterPro" id="IPR002793">
    <property type="entry name" value="Endonuclease_NucS"/>
</dbReference>
<evidence type="ECO:0000256" key="1">
    <source>
        <dbReference type="ARBA" id="ARBA00023125"/>
    </source>
</evidence>